<feature type="domain" description="DRBM" evidence="2">
    <location>
        <begin position="252"/>
        <end position="320"/>
    </location>
</feature>
<proteinExistence type="predicted"/>
<evidence type="ECO:0000259" key="2">
    <source>
        <dbReference type="Pfam" id="PF00035"/>
    </source>
</evidence>
<feature type="compositionally biased region" description="Polar residues" evidence="1">
    <location>
        <begin position="372"/>
        <end position="381"/>
    </location>
</feature>
<protein>
    <recommendedName>
        <fullName evidence="2">DRBM domain-containing protein</fullName>
    </recommendedName>
</protein>
<evidence type="ECO:0000313" key="3">
    <source>
        <dbReference type="EMBL" id="ORZ38223.1"/>
    </source>
</evidence>
<accession>A0A1Y2HWX8</accession>
<dbReference type="EMBL" id="MCFL01000009">
    <property type="protein sequence ID" value="ORZ38223.1"/>
    <property type="molecule type" value="Genomic_DNA"/>
</dbReference>
<dbReference type="Gene3D" id="3.30.160.20">
    <property type="match status" value="1"/>
</dbReference>
<dbReference type="Proteomes" id="UP000193411">
    <property type="component" value="Unassembled WGS sequence"/>
</dbReference>
<keyword evidence="4" id="KW-1185">Reference proteome</keyword>
<dbReference type="InterPro" id="IPR014720">
    <property type="entry name" value="dsRBD_dom"/>
</dbReference>
<dbReference type="SUPFAM" id="SSF54768">
    <property type="entry name" value="dsRNA-binding domain-like"/>
    <property type="match status" value="1"/>
</dbReference>
<comment type="caution">
    <text evidence="3">The sequence shown here is derived from an EMBL/GenBank/DDBJ whole genome shotgun (WGS) entry which is preliminary data.</text>
</comment>
<evidence type="ECO:0000256" key="1">
    <source>
        <dbReference type="SAM" id="MobiDB-lite"/>
    </source>
</evidence>
<dbReference type="OrthoDB" id="10684235at2759"/>
<feature type="region of interest" description="Disordered" evidence="1">
    <location>
        <begin position="371"/>
        <end position="397"/>
    </location>
</feature>
<feature type="compositionally biased region" description="Low complexity" evidence="1">
    <location>
        <begin position="382"/>
        <end position="393"/>
    </location>
</feature>
<dbReference type="AlphaFoldDB" id="A0A1Y2HWX8"/>
<evidence type="ECO:0000313" key="4">
    <source>
        <dbReference type="Proteomes" id="UP000193411"/>
    </source>
</evidence>
<organism evidence="3 4">
    <name type="scientific">Catenaria anguillulae PL171</name>
    <dbReference type="NCBI Taxonomy" id="765915"/>
    <lineage>
        <taxon>Eukaryota</taxon>
        <taxon>Fungi</taxon>
        <taxon>Fungi incertae sedis</taxon>
        <taxon>Blastocladiomycota</taxon>
        <taxon>Blastocladiomycetes</taxon>
        <taxon>Blastocladiales</taxon>
        <taxon>Catenariaceae</taxon>
        <taxon>Catenaria</taxon>
    </lineage>
</organism>
<reference evidence="3 4" key="1">
    <citation type="submission" date="2016-07" db="EMBL/GenBank/DDBJ databases">
        <title>Pervasive Adenine N6-methylation of Active Genes in Fungi.</title>
        <authorList>
            <consortium name="DOE Joint Genome Institute"/>
            <person name="Mondo S.J."/>
            <person name="Dannebaum R.O."/>
            <person name="Kuo R.C."/>
            <person name="Labutti K."/>
            <person name="Haridas S."/>
            <person name="Kuo A."/>
            <person name="Salamov A."/>
            <person name="Ahrendt S.R."/>
            <person name="Lipzen A."/>
            <person name="Sullivan W."/>
            <person name="Andreopoulos W.B."/>
            <person name="Clum A."/>
            <person name="Lindquist E."/>
            <person name="Daum C."/>
            <person name="Ramamoorthy G.K."/>
            <person name="Gryganskyi A."/>
            <person name="Culley D."/>
            <person name="Magnuson J.K."/>
            <person name="James T.Y."/>
            <person name="O'Malley M.A."/>
            <person name="Stajich J.E."/>
            <person name="Spatafora J.W."/>
            <person name="Visel A."/>
            <person name="Grigoriev I.V."/>
        </authorList>
    </citation>
    <scope>NUCLEOTIDE SEQUENCE [LARGE SCALE GENOMIC DNA]</scope>
    <source>
        <strain evidence="3 4">PL171</strain>
    </source>
</reference>
<feature type="region of interest" description="Disordered" evidence="1">
    <location>
        <begin position="211"/>
        <end position="232"/>
    </location>
</feature>
<name>A0A1Y2HWX8_9FUNG</name>
<dbReference type="CDD" id="cd00048">
    <property type="entry name" value="DSRM_SF"/>
    <property type="match status" value="1"/>
</dbReference>
<dbReference type="Pfam" id="PF00035">
    <property type="entry name" value="dsrm"/>
    <property type="match status" value="1"/>
</dbReference>
<gene>
    <name evidence="3" type="ORF">BCR44DRAFT_34024</name>
</gene>
<sequence length="505" mass="53859">MHIVLAQVGARDEVARIVQGVAESTDPTSVAVALVGDFELTYAERNRVSGSGRQVMQVSEYEDLMQVFVDLNAELAMREGRAMLVEIFKAVLRALDKSYPTHATSAESQPNVILDSRTLLAFLHNHIASTTGSPSCITPGLLLNYLVRTRALIPTDAAFIGSESPNDHPTPAIHPTRGLLYYKSDEYMAKLLNVAVDTTGRLRFDSLPRIDVSASPSHEDGPQLPRGQVVESTPTATSILTYPDLYPDAKNPISVLTEYFQRIGVPPPKVEAVAVGSMGSSTQMYVGVVTLADGEQMQGVRALPKKKLAEQDVCKVALVKLGIVRPSPQLVMVMRAAAGRHGQMGVKGTGGCGVVQGATAHEQRAAAIALQSVPTHSSHTNPSDPSSRSRSAAVPNPQPNAAICAPISLASLSISSRPLLAKALENAKHFDSALFEHFALATPRQPEPSMHVYSVPGPGQDLFGCKVTMVCQGQTLVIDEPAVHSSKKPARDAAARNALIRIGVL</sequence>